<dbReference type="FunFam" id="3.40.640.10:FF:000017">
    <property type="entry name" value="Glutamate decarboxylase"/>
    <property type="match status" value="1"/>
</dbReference>
<dbReference type="SUPFAM" id="SSF53383">
    <property type="entry name" value="PLP-dependent transferases"/>
    <property type="match status" value="1"/>
</dbReference>
<dbReference type="GO" id="GO:0005829">
    <property type="term" value="C:cytosol"/>
    <property type="evidence" value="ECO:0007669"/>
    <property type="project" value="TreeGrafter"/>
</dbReference>
<dbReference type="GO" id="GO:0030170">
    <property type="term" value="F:pyridoxal phosphate binding"/>
    <property type="evidence" value="ECO:0007669"/>
    <property type="project" value="InterPro"/>
</dbReference>
<name>A0A652YMF8_NOCGL</name>
<organism evidence="10">
    <name type="scientific">Nocardia globerula</name>
    <dbReference type="NCBI Taxonomy" id="1818"/>
    <lineage>
        <taxon>Bacteria</taxon>
        <taxon>Bacillati</taxon>
        <taxon>Actinomycetota</taxon>
        <taxon>Actinomycetes</taxon>
        <taxon>Mycobacteriales</taxon>
        <taxon>Nocardiaceae</taxon>
        <taxon>Nocardia</taxon>
    </lineage>
</organism>
<evidence type="ECO:0000256" key="9">
    <source>
        <dbReference type="RuleBase" id="RU361171"/>
    </source>
</evidence>
<evidence type="ECO:0000313" key="10">
    <source>
        <dbReference type="EMBL" id="TYQ02519.1"/>
    </source>
</evidence>
<dbReference type="AlphaFoldDB" id="A0A652YMF8"/>
<reference evidence="10" key="1">
    <citation type="submission" date="2019-07" db="EMBL/GenBank/DDBJ databases">
        <title>Genomic Encyclopedia of Type Strains, Phase IV (KMG-IV): sequencing the most valuable type-strain genomes for metagenomic binning, comparative biology and taxonomic classification.</title>
        <authorList>
            <person name="Goeker M."/>
        </authorList>
    </citation>
    <scope>NUCLEOTIDE SEQUENCE</scope>
    <source>
        <strain evidence="10">DSM 44596</strain>
    </source>
</reference>
<dbReference type="EC" id="4.1.1.15" evidence="3 9"/>
<accession>A0A652YMF8</accession>
<evidence type="ECO:0000256" key="1">
    <source>
        <dbReference type="ARBA" id="ARBA00001933"/>
    </source>
</evidence>
<dbReference type="GO" id="GO:0006538">
    <property type="term" value="P:L-glutamate catabolic process"/>
    <property type="evidence" value="ECO:0007669"/>
    <property type="project" value="TreeGrafter"/>
</dbReference>
<dbReference type="GO" id="GO:0004058">
    <property type="term" value="F:aromatic-L-amino-acid decarboxylase activity"/>
    <property type="evidence" value="ECO:0007669"/>
    <property type="project" value="UniProtKB-ARBA"/>
</dbReference>
<comment type="catalytic activity">
    <reaction evidence="6 9">
        <text>L-glutamate + H(+) = 4-aminobutanoate + CO2</text>
        <dbReference type="Rhea" id="RHEA:17785"/>
        <dbReference type="ChEBI" id="CHEBI:15378"/>
        <dbReference type="ChEBI" id="CHEBI:16526"/>
        <dbReference type="ChEBI" id="CHEBI:29985"/>
        <dbReference type="ChEBI" id="CHEBI:59888"/>
        <dbReference type="EC" id="4.1.1.15"/>
    </reaction>
</comment>
<dbReference type="InterPro" id="IPR010107">
    <property type="entry name" value="Glutamate_decarboxylase"/>
</dbReference>
<evidence type="ECO:0000256" key="4">
    <source>
        <dbReference type="ARBA" id="ARBA00022898"/>
    </source>
</evidence>
<dbReference type="Gene3D" id="3.40.640.10">
    <property type="entry name" value="Type I PLP-dependent aspartate aminotransferase-like (Major domain)"/>
    <property type="match status" value="1"/>
</dbReference>
<feature type="modified residue" description="N6-(pyridoxal phosphate)lysine" evidence="7">
    <location>
        <position position="277"/>
    </location>
</feature>
<dbReference type="NCBIfam" id="TIGR01788">
    <property type="entry name" value="Glu-decarb-GAD"/>
    <property type="match status" value="1"/>
</dbReference>
<gene>
    <name evidence="10" type="ORF">FNL38_106339</name>
</gene>
<dbReference type="InterPro" id="IPR002129">
    <property type="entry name" value="PyrdxlP-dep_de-COase"/>
</dbReference>
<keyword evidence="5 8" id="KW-0456">Lyase</keyword>
<sequence length="459" mass="50610">MSDIFAAPTETLAPAYTGRLGTDPIPALRLPKAESDPEAAYRFIHDELMLDGSSRLNLATFVTTWMDPQADRLMAETFDKNMIDKDEYPATAEIETRCVNMVADLFHAEGLTSDPASATGVSTVGSSEAVMLGGLALKWRWRQRREQEGKDATKPNLILGSNVQVVWEKFCRYFDVEPKYLPMAKGRYVITPEQVRDAVDENTIGVVAILGTTFTGELEPVAEIAAALDDIAANGGPDVPLHVDAASGGFVVPFLHPELKWDFKIPRVVSINVSGHKYGMTYPGIGFVVWRSKEYLPEDLVFRVNYLGGDMPTFTLNFSRSGNQVVGQYYNFIRLGVAGYTQIMESLRDTALMLSAAISKIDNMHIITDGTAIPVLSFEVVDDPGFTVFDISHELRARGFQVPAYTMPADAEDVAVLRIVLREGFSQDLAYKLVTAINEVVQQLRNSAADRPARKAFAH</sequence>
<dbReference type="InterPro" id="IPR015421">
    <property type="entry name" value="PyrdxlP-dep_Trfase_major"/>
</dbReference>
<evidence type="ECO:0000256" key="6">
    <source>
        <dbReference type="ARBA" id="ARBA00048868"/>
    </source>
</evidence>
<comment type="cofactor">
    <cofactor evidence="1 7 8">
        <name>pyridoxal 5'-phosphate</name>
        <dbReference type="ChEBI" id="CHEBI:597326"/>
    </cofactor>
</comment>
<dbReference type="FunFam" id="4.10.280.50:FF:000001">
    <property type="entry name" value="Glutamate decarboxylase"/>
    <property type="match status" value="1"/>
</dbReference>
<keyword evidence="4 7" id="KW-0663">Pyridoxal phosphate</keyword>
<dbReference type="Gene3D" id="4.10.280.50">
    <property type="match status" value="1"/>
</dbReference>
<proteinExistence type="inferred from homology"/>
<dbReference type="PANTHER" id="PTHR43321">
    <property type="entry name" value="GLUTAMATE DECARBOXYLASE"/>
    <property type="match status" value="1"/>
</dbReference>
<dbReference type="PANTHER" id="PTHR43321:SF3">
    <property type="entry name" value="GLUTAMATE DECARBOXYLASE"/>
    <property type="match status" value="1"/>
</dbReference>
<dbReference type="EMBL" id="VNIQ01000006">
    <property type="protein sequence ID" value="TYQ02519.1"/>
    <property type="molecule type" value="Genomic_DNA"/>
</dbReference>
<protein>
    <recommendedName>
        <fullName evidence="3 9">Glutamate decarboxylase</fullName>
        <ecNumber evidence="3 9">4.1.1.15</ecNumber>
    </recommendedName>
</protein>
<evidence type="ECO:0000256" key="7">
    <source>
        <dbReference type="PIRSR" id="PIRSR602129-50"/>
    </source>
</evidence>
<dbReference type="Pfam" id="PF00282">
    <property type="entry name" value="Pyridoxal_deC"/>
    <property type="match status" value="1"/>
</dbReference>
<dbReference type="Gene3D" id="3.90.1150.160">
    <property type="match status" value="1"/>
</dbReference>
<evidence type="ECO:0000256" key="3">
    <source>
        <dbReference type="ARBA" id="ARBA00012421"/>
    </source>
</evidence>
<dbReference type="GO" id="GO:0004351">
    <property type="term" value="F:glutamate decarboxylase activity"/>
    <property type="evidence" value="ECO:0007669"/>
    <property type="project" value="UniProtKB-EC"/>
</dbReference>
<dbReference type="InterPro" id="IPR015424">
    <property type="entry name" value="PyrdxlP-dep_Trfase"/>
</dbReference>
<comment type="similarity">
    <text evidence="2 8">Belongs to the group II decarboxylase family.</text>
</comment>
<evidence type="ECO:0000256" key="5">
    <source>
        <dbReference type="ARBA" id="ARBA00023239"/>
    </source>
</evidence>
<evidence type="ECO:0000256" key="2">
    <source>
        <dbReference type="ARBA" id="ARBA00009533"/>
    </source>
</evidence>
<evidence type="ECO:0000256" key="8">
    <source>
        <dbReference type="RuleBase" id="RU000382"/>
    </source>
</evidence>
<comment type="caution">
    <text evidence="10">The sequence shown here is derived from an EMBL/GenBank/DDBJ whole genome shotgun (WGS) entry which is preliminary data.</text>
</comment>
<keyword evidence="9" id="KW-0210">Decarboxylase</keyword>